<keyword evidence="11" id="KW-1185">Reference proteome</keyword>
<comment type="caution">
    <text evidence="10">The sequence shown here is derived from an EMBL/GenBank/DDBJ whole genome shotgun (WGS) entry which is preliminary data.</text>
</comment>
<evidence type="ECO:0000313" key="11">
    <source>
        <dbReference type="Proteomes" id="UP000243900"/>
    </source>
</evidence>
<evidence type="ECO:0000256" key="4">
    <source>
        <dbReference type="ARBA" id="ARBA00022763"/>
    </source>
</evidence>
<accession>A0A2P6AVI4</accession>
<dbReference type="GO" id="GO:0043590">
    <property type="term" value="C:bacterial nucleoid"/>
    <property type="evidence" value="ECO:0007669"/>
    <property type="project" value="TreeGrafter"/>
</dbReference>
<dbReference type="InterPro" id="IPR042242">
    <property type="entry name" value="RecO_C"/>
</dbReference>
<evidence type="ECO:0000313" key="10">
    <source>
        <dbReference type="EMBL" id="PQA52351.1"/>
    </source>
</evidence>
<dbReference type="Gene3D" id="1.20.1440.120">
    <property type="entry name" value="Recombination protein O, C-terminal domain"/>
    <property type="match status" value="1"/>
</dbReference>
<evidence type="ECO:0000256" key="7">
    <source>
        <dbReference type="ARBA" id="ARBA00033409"/>
    </source>
</evidence>
<dbReference type="GO" id="GO:0006310">
    <property type="term" value="P:DNA recombination"/>
    <property type="evidence" value="ECO:0007669"/>
    <property type="project" value="UniProtKB-UniRule"/>
</dbReference>
<dbReference type="PANTHER" id="PTHR33991">
    <property type="entry name" value="DNA REPAIR PROTEIN RECO"/>
    <property type="match status" value="1"/>
</dbReference>
<dbReference type="HAMAP" id="MF_00201">
    <property type="entry name" value="RecO"/>
    <property type="match status" value="1"/>
</dbReference>
<dbReference type="RefSeq" id="WP_105190849.1">
    <property type="nucleotide sequence ID" value="NZ_PTQZ01000001.1"/>
</dbReference>
<evidence type="ECO:0000256" key="8">
    <source>
        <dbReference type="HAMAP-Rule" id="MF_00201"/>
    </source>
</evidence>
<dbReference type="Gene3D" id="2.40.50.140">
    <property type="entry name" value="Nucleic acid-binding proteins"/>
    <property type="match status" value="1"/>
</dbReference>
<dbReference type="Proteomes" id="UP000243900">
    <property type="component" value="Unassembled WGS sequence"/>
</dbReference>
<evidence type="ECO:0000256" key="6">
    <source>
        <dbReference type="ARBA" id="ARBA00023204"/>
    </source>
</evidence>
<dbReference type="EMBL" id="PTQZ01000001">
    <property type="protein sequence ID" value="PQA52351.1"/>
    <property type="molecule type" value="Genomic_DNA"/>
</dbReference>
<comment type="similarity">
    <text evidence="2 8">Belongs to the RecO family.</text>
</comment>
<dbReference type="Pfam" id="PF11967">
    <property type="entry name" value="RecO_N"/>
    <property type="match status" value="1"/>
</dbReference>
<dbReference type="Pfam" id="PF02565">
    <property type="entry name" value="RecO_C"/>
    <property type="match status" value="1"/>
</dbReference>
<evidence type="ECO:0000259" key="9">
    <source>
        <dbReference type="Pfam" id="PF11967"/>
    </source>
</evidence>
<dbReference type="InterPro" id="IPR012340">
    <property type="entry name" value="NA-bd_OB-fold"/>
</dbReference>
<sequence length="258" mass="27962">MRDLDWQPAYLLHARAYRETSVLAEWLLPGPGRVGSILRGARRKGGSLPAPFQPYFVQVAGGGELRQIPGIEPAGPALSLTGGALFSGLYLNELLVRLLPRELPQPELFVAYAGALGELAELVGGDMTDIELVLRRFERQLLDSMGQTVSNMHQADTHEPLRPGCFYQYYPEHGWLPAREGQRGACDGDDILAVAADALDTPARRRLAKALYRMALEPLLGGRPLKSRDLFAAMVPAAAGAIFTEPPPAPTADEEPAS</sequence>
<keyword evidence="4 8" id="KW-0227">DNA damage</keyword>
<evidence type="ECO:0000256" key="2">
    <source>
        <dbReference type="ARBA" id="ARBA00007452"/>
    </source>
</evidence>
<dbReference type="InterPro" id="IPR022572">
    <property type="entry name" value="DNA_rep/recomb_RecO_N"/>
</dbReference>
<dbReference type="PANTHER" id="PTHR33991:SF1">
    <property type="entry name" value="DNA REPAIR PROTEIN RECO"/>
    <property type="match status" value="1"/>
</dbReference>
<comment type="function">
    <text evidence="1 8">Involved in DNA repair and RecF pathway recombination.</text>
</comment>
<keyword evidence="5 8" id="KW-0233">DNA recombination</keyword>
<dbReference type="SUPFAM" id="SSF57863">
    <property type="entry name" value="ArfGap/RecO-like zinc finger"/>
    <property type="match status" value="1"/>
</dbReference>
<dbReference type="OrthoDB" id="9804792at2"/>
<organism evidence="10 11">
    <name type="scientific">Amnimonas aquatica</name>
    <dbReference type="NCBI Taxonomy" id="2094561"/>
    <lineage>
        <taxon>Bacteria</taxon>
        <taxon>Pseudomonadati</taxon>
        <taxon>Pseudomonadota</taxon>
        <taxon>Gammaproteobacteria</taxon>
        <taxon>Moraxellales</taxon>
        <taxon>Moraxellaceae</taxon>
        <taxon>Amnimonas</taxon>
    </lineage>
</organism>
<evidence type="ECO:0000256" key="1">
    <source>
        <dbReference type="ARBA" id="ARBA00003065"/>
    </source>
</evidence>
<dbReference type="GO" id="GO:0006302">
    <property type="term" value="P:double-strand break repair"/>
    <property type="evidence" value="ECO:0007669"/>
    <property type="project" value="TreeGrafter"/>
</dbReference>
<gene>
    <name evidence="8" type="primary">recO</name>
    <name evidence="10" type="ORF">C5O18_00050</name>
</gene>
<evidence type="ECO:0000256" key="5">
    <source>
        <dbReference type="ARBA" id="ARBA00023172"/>
    </source>
</evidence>
<evidence type="ECO:0000256" key="3">
    <source>
        <dbReference type="ARBA" id="ARBA00021310"/>
    </source>
</evidence>
<proteinExistence type="inferred from homology"/>
<dbReference type="AlphaFoldDB" id="A0A2P6AVI4"/>
<feature type="domain" description="DNA replication/recombination mediator RecO N-terminal" evidence="9">
    <location>
        <begin position="6"/>
        <end position="73"/>
    </location>
</feature>
<reference evidence="11" key="1">
    <citation type="submission" date="2018-02" db="EMBL/GenBank/DDBJ databases">
        <title>Genome sequencing of Solimonas sp. HR-BB.</title>
        <authorList>
            <person name="Lee Y."/>
            <person name="Jeon C.O."/>
        </authorList>
    </citation>
    <scope>NUCLEOTIDE SEQUENCE [LARGE SCALE GENOMIC DNA]</scope>
    <source>
        <strain evidence="11">HR-E</strain>
    </source>
</reference>
<protein>
    <recommendedName>
        <fullName evidence="3 8">DNA repair protein RecO</fullName>
    </recommendedName>
    <alternativeName>
        <fullName evidence="7 8">Recombination protein O</fullName>
    </alternativeName>
</protein>
<keyword evidence="6 8" id="KW-0234">DNA repair</keyword>
<name>A0A2P6AVI4_9GAMM</name>
<dbReference type="InterPro" id="IPR003717">
    <property type="entry name" value="RecO"/>
</dbReference>
<dbReference type="SUPFAM" id="SSF50249">
    <property type="entry name" value="Nucleic acid-binding proteins"/>
    <property type="match status" value="1"/>
</dbReference>
<dbReference type="InterPro" id="IPR037278">
    <property type="entry name" value="ARFGAP/RecO"/>
</dbReference>